<dbReference type="GO" id="GO:0006139">
    <property type="term" value="P:nucleobase-containing compound metabolic process"/>
    <property type="evidence" value="ECO:0007669"/>
    <property type="project" value="InterPro"/>
</dbReference>
<dbReference type="CDD" id="cd06141">
    <property type="entry name" value="WRN_exo"/>
    <property type="match status" value="1"/>
</dbReference>
<gene>
    <name evidence="4" type="ORF">F511_33909</name>
</gene>
<keyword evidence="5" id="KW-1185">Reference proteome</keyword>
<dbReference type="InterPro" id="IPR002562">
    <property type="entry name" value="3'-5'_exonuclease_dom"/>
</dbReference>
<dbReference type="SMART" id="SM00474">
    <property type="entry name" value="35EXOc"/>
    <property type="match status" value="1"/>
</dbReference>
<evidence type="ECO:0000256" key="1">
    <source>
        <dbReference type="ARBA" id="ARBA00022722"/>
    </source>
</evidence>
<dbReference type="GO" id="GO:0008408">
    <property type="term" value="F:3'-5' exonuclease activity"/>
    <property type="evidence" value="ECO:0007669"/>
    <property type="project" value="InterPro"/>
</dbReference>
<dbReference type="InterPro" id="IPR012337">
    <property type="entry name" value="RNaseH-like_sf"/>
</dbReference>
<dbReference type="SUPFAM" id="SSF53098">
    <property type="entry name" value="Ribonuclease H-like"/>
    <property type="match status" value="1"/>
</dbReference>
<dbReference type="PANTHER" id="PTHR13620:SF105">
    <property type="entry name" value="OS01G0737700 PROTEIN"/>
    <property type="match status" value="1"/>
</dbReference>
<dbReference type="Gene3D" id="3.30.420.10">
    <property type="entry name" value="Ribonuclease H-like superfamily/Ribonuclease H"/>
    <property type="match status" value="1"/>
</dbReference>
<dbReference type="EMBL" id="KV020155">
    <property type="protein sequence ID" value="KZV14931.1"/>
    <property type="molecule type" value="Genomic_DNA"/>
</dbReference>
<keyword evidence="1" id="KW-0540">Nuclease</keyword>
<organism evidence="4 5">
    <name type="scientific">Dorcoceras hygrometricum</name>
    <dbReference type="NCBI Taxonomy" id="472368"/>
    <lineage>
        <taxon>Eukaryota</taxon>
        <taxon>Viridiplantae</taxon>
        <taxon>Streptophyta</taxon>
        <taxon>Embryophyta</taxon>
        <taxon>Tracheophyta</taxon>
        <taxon>Spermatophyta</taxon>
        <taxon>Magnoliopsida</taxon>
        <taxon>eudicotyledons</taxon>
        <taxon>Gunneridae</taxon>
        <taxon>Pentapetalae</taxon>
        <taxon>asterids</taxon>
        <taxon>lamiids</taxon>
        <taxon>Lamiales</taxon>
        <taxon>Gesneriaceae</taxon>
        <taxon>Didymocarpoideae</taxon>
        <taxon>Trichosporeae</taxon>
        <taxon>Loxocarpinae</taxon>
        <taxon>Dorcoceras</taxon>
    </lineage>
</organism>
<feature type="domain" description="3'-5' exonuclease" evidence="3">
    <location>
        <begin position="28"/>
        <end position="211"/>
    </location>
</feature>
<keyword evidence="2" id="KW-0378">Hydrolase</keyword>
<protein>
    <submittedName>
        <fullName evidence="4">Werner Syndrome-like exonuclease-like</fullName>
    </submittedName>
</protein>
<keyword evidence="4" id="KW-0269">Exonuclease</keyword>
<accession>A0A2Z7A0U7</accession>
<dbReference type="AlphaFoldDB" id="A0A2Z7A0U7"/>
<dbReference type="InterPro" id="IPR036397">
    <property type="entry name" value="RNaseH_sf"/>
</dbReference>
<dbReference type="GO" id="GO:0003676">
    <property type="term" value="F:nucleic acid binding"/>
    <property type="evidence" value="ECO:0007669"/>
    <property type="project" value="InterPro"/>
</dbReference>
<dbReference type="InterPro" id="IPR051132">
    <property type="entry name" value="3-5_Exonuclease_domain"/>
</dbReference>
<sequence length="211" mass="24277">MIHHAIPTTTTATTTTYDVDFYGDCIHTTVTNDCAAVSEWISEVESIHRRRLHHLIVGLDVEWRPPFGRPRNPIATLQLCVGRRCLIYQIIHSLSTPFSLTRFLSNPNYTFVGVGIESDLENLEQDYELGRDVNAVDLRDLAAEEYNIRDSRRKGLKDLARIVLDKEMEKPKRLTLSRWDNTRLSYDQVEYACIDAFVSFEMGRILNASSR</sequence>
<name>A0A2Z7A0U7_9LAMI</name>
<dbReference type="OrthoDB" id="1920326at2759"/>
<dbReference type="GO" id="GO:0005634">
    <property type="term" value="C:nucleus"/>
    <property type="evidence" value="ECO:0007669"/>
    <property type="project" value="TreeGrafter"/>
</dbReference>
<proteinExistence type="predicted"/>
<evidence type="ECO:0000313" key="5">
    <source>
        <dbReference type="Proteomes" id="UP000250235"/>
    </source>
</evidence>
<evidence type="ECO:0000256" key="2">
    <source>
        <dbReference type="ARBA" id="ARBA00022801"/>
    </source>
</evidence>
<evidence type="ECO:0000259" key="3">
    <source>
        <dbReference type="SMART" id="SM00474"/>
    </source>
</evidence>
<dbReference type="Pfam" id="PF01612">
    <property type="entry name" value="DNA_pol_A_exo1"/>
    <property type="match status" value="1"/>
</dbReference>
<dbReference type="FunFam" id="3.30.420.10:FF:000054">
    <property type="entry name" value="Werner Syndrome-like exonuclease"/>
    <property type="match status" value="1"/>
</dbReference>
<dbReference type="Proteomes" id="UP000250235">
    <property type="component" value="Unassembled WGS sequence"/>
</dbReference>
<evidence type="ECO:0000313" key="4">
    <source>
        <dbReference type="EMBL" id="KZV14931.1"/>
    </source>
</evidence>
<reference evidence="4 5" key="1">
    <citation type="journal article" date="2015" name="Proc. Natl. Acad. Sci. U.S.A.">
        <title>The resurrection genome of Boea hygrometrica: A blueprint for survival of dehydration.</title>
        <authorList>
            <person name="Xiao L."/>
            <person name="Yang G."/>
            <person name="Zhang L."/>
            <person name="Yang X."/>
            <person name="Zhao S."/>
            <person name="Ji Z."/>
            <person name="Zhou Q."/>
            <person name="Hu M."/>
            <person name="Wang Y."/>
            <person name="Chen M."/>
            <person name="Xu Y."/>
            <person name="Jin H."/>
            <person name="Xiao X."/>
            <person name="Hu G."/>
            <person name="Bao F."/>
            <person name="Hu Y."/>
            <person name="Wan P."/>
            <person name="Li L."/>
            <person name="Deng X."/>
            <person name="Kuang T."/>
            <person name="Xiang C."/>
            <person name="Zhu J.K."/>
            <person name="Oliver M.J."/>
            <person name="He Y."/>
        </authorList>
    </citation>
    <scope>NUCLEOTIDE SEQUENCE [LARGE SCALE GENOMIC DNA]</scope>
    <source>
        <strain evidence="5">cv. XS01</strain>
    </source>
</reference>
<dbReference type="GO" id="GO:0005737">
    <property type="term" value="C:cytoplasm"/>
    <property type="evidence" value="ECO:0007669"/>
    <property type="project" value="TreeGrafter"/>
</dbReference>
<dbReference type="PANTHER" id="PTHR13620">
    <property type="entry name" value="3-5 EXONUCLEASE"/>
    <property type="match status" value="1"/>
</dbReference>